<feature type="compositionally biased region" description="Low complexity" evidence="1">
    <location>
        <begin position="33"/>
        <end position="42"/>
    </location>
</feature>
<dbReference type="Proteomes" id="UP000232323">
    <property type="component" value="Unassembled WGS sequence"/>
</dbReference>
<keyword evidence="4" id="KW-1185">Reference proteome</keyword>
<proteinExistence type="predicted"/>
<accession>A0A250XED8</accession>
<sequence>MSWNPQSASSAERLTGPQIIYTSLLVEPASFATSSESTAEGTADLRSTLSHGSSSAALRTCSPQPSSTTTTLNIQQSRNHPNRSNTAFFQSSSSTGSAVPKSKHNKSNAGAYTHHGVAGQALVLEPAGQALVLEPTGQALVLEPAGQALVLEPGGHLPPPTSLSPASSNISACKMSDGTDYTHYLQQALNYYRSVLDMSTEWWDYLDLQGGQHHGFSADKILSWYDSGWFSGSILVRCTRNQVQPLLQLDSMTRGALWIPLKKLIRRLRSHVESPCVVDYHATREIQQELLLNHDVDKEQMKADEAEVVLDVRGAALNDKNVMSPAVEKRTALKVSNSLLVLRDRSPPPHQVAPTGTTMKQAPHQVAPTGTTMKQAPRQAPTDPATMTKIASTLPPPPHIATGTTHRHDTKVSQSSYLSYSTAFFSQQEQSGGHNGSQQLLQEQSGGHNGSQQLLQEQSGGHNGSQQLLQEQSGGHNGSQQLLQEKFTEPPPLQQQQQQQQQEKRSGSMQHIVQQHKEYKPWMGHSSDSSGGTALQPDEIPLFKSGMWMDG</sequence>
<evidence type="ECO:0000313" key="3">
    <source>
        <dbReference type="EMBL" id="GAX81447.1"/>
    </source>
</evidence>
<dbReference type="InterPro" id="IPR035445">
    <property type="entry name" value="GYF-like_dom_sf"/>
</dbReference>
<feature type="compositionally biased region" description="Low complexity" evidence="1">
    <location>
        <begin position="60"/>
        <end position="71"/>
    </location>
</feature>
<dbReference type="Gene3D" id="3.30.1490.40">
    <property type="match status" value="1"/>
</dbReference>
<feature type="domain" description="GYF" evidence="2">
    <location>
        <begin position="200"/>
        <end position="250"/>
    </location>
</feature>
<evidence type="ECO:0000313" key="4">
    <source>
        <dbReference type="Proteomes" id="UP000232323"/>
    </source>
</evidence>
<feature type="compositionally biased region" description="Polar residues" evidence="1">
    <location>
        <begin position="72"/>
        <end position="97"/>
    </location>
</feature>
<dbReference type="SUPFAM" id="SSF55277">
    <property type="entry name" value="GYF domain"/>
    <property type="match status" value="1"/>
</dbReference>
<name>A0A250XED8_9CHLO</name>
<feature type="region of interest" description="Disordered" evidence="1">
    <location>
        <begin position="344"/>
        <end position="414"/>
    </location>
</feature>
<dbReference type="EMBL" id="BEGY01000065">
    <property type="protein sequence ID" value="GAX81447.1"/>
    <property type="molecule type" value="Genomic_DNA"/>
</dbReference>
<dbReference type="AlphaFoldDB" id="A0A250XED8"/>
<feature type="region of interest" description="Disordered" evidence="1">
    <location>
        <begin position="427"/>
        <end position="539"/>
    </location>
</feature>
<protein>
    <recommendedName>
        <fullName evidence="2">GYF domain-containing protein</fullName>
    </recommendedName>
</protein>
<gene>
    <name evidence="3" type="ORF">CEUSTIGMA_g8876.t1</name>
</gene>
<organism evidence="3 4">
    <name type="scientific">Chlamydomonas eustigma</name>
    <dbReference type="NCBI Taxonomy" id="1157962"/>
    <lineage>
        <taxon>Eukaryota</taxon>
        <taxon>Viridiplantae</taxon>
        <taxon>Chlorophyta</taxon>
        <taxon>core chlorophytes</taxon>
        <taxon>Chlorophyceae</taxon>
        <taxon>CS clade</taxon>
        <taxon>Chlamydomonadales</taxon>
        <taxon>Chlamydomonadaceae</taxon>
        <taxon>Chlamydomonas</taxon>
    </lineage>
</organism>
<reference evidence="3 4" key="1">
    <citation type="submission" date="2017-08" db="EMBL/GenBank/DDBJ databases">
        <title>Acidophilic green algal genome provides insights into adaptation to an acidic environment.</title>
        <authorList>
            <person name="Hirooka S."/>
            <person name="Hirose Y."/>
            <person name="Kanesaki Y."/>
            <person name="Higuchi S."/>
            <person name="Fujiwara T."/>
            <person name="Onuma R."/>
            <person name="Era A."/>
            <person name="Ohbayashi R."/>
            <person name="Uzuka A."/>
            <person name="Nozaki H."/>
            <person name="Yoshikawa H."/>
            <person name="Miyagishima S.Y."/>
        </authorList>
    </citation>
    <scope>NUCLEOTIDE SEQUENCE [LARGE SCALE GENOMIC DNA]</scope>
    <source>
        <strain evidence="3 4">NIES-2499</strain>
    </source>
</reference>
<dbReference type="InterPro" id="IPR003169">
    <property type="entry name" value="GYF"/>
</dbReference>
<feature type="region of interest" description="Disordered" evidence="1">
    <location>
        <begin position="33"/>
        <end position="111"/>
    </location>
</feature>
<feature type="non-terminal residue" evidence="3">
    <location>
        <position position="551"/>
    </location>
</feature>
<evidence type="ECO:0000256" key="1">
    <source>
        <dbReference type="SAM" id="MobiDB-lite"/>
    </source>
</evidence>
<comment type="caution">
    <text evidence="3">The sequence shown here is derived from an EMBL/GenBank/DDBJ whole genome shotgun (WGS) entry which is preliminary data.</text>
</comment>
<evidence type="ECO:0000259" key="2">
    <source>
        <dbReference type="PROSITE" id="PS50829"/>
    </source>
</evidence>
<dbReference type="PROSITE" id="PS50829">
    <property type="entry name" value="GYF"/>
    <property type="match status" value="1"/>
</dbReference>
<feature type="compositionally biased region" description="Polar residues" evidence="1">
    <location>
        <begin position="45"/>
        <end position="57"/>
    </location>
</feature>
<feature type="compositionally biased region" description="Low complexity" evidence="1">
    <location>
        <begin position="436"/>
        <end position="474"/>
    </location>
</feature>